<evidence type="ECO:0000313" key="2">
    <source>
        <dbReference type="EMBL" id="MFG6467706.1"/>
    </source>
</evidence>
<gene>
    <name evidence="2" type="ORF">ACG01O_13860</name>
</gene>
<comment type="caution">
    <text evidence="2">The sequence shown here is derived from an EMBL/GenBank/DDBJ whole genome shotgun (WGS) entry which is preliminary data.</text>
</comment>
<dbReference type="Proteomes" id="UP001606303">
    <property type="component" value="Unassembled WGS sequence"/>
</dbReference>
<sequence length="522" mass="56269">MSGLAAALLVAVATQAVQAAPAGDRTRWVKATSLMLRAEPSATGRILDRLPQGHALQLDKLPAPGDEWCAVMAAGRMIYTAYVACRYLSDTAVAPQRAGEGGVPADRRWVTGSRLQLRAEPRPDAPALATLALNTPVKLTGPDAGQGYCPVQLVEGPPLAGYTACRYLEPSPLNVANLTTPWTPNGTDNPDFDPARAFWIEPSWELMAFYARRVESQRAALGDRAPKGPDAQLERMKARLSGEIVPASAQTPRVPAVWADLLASPTAGLAGTLGLYGPEADAQVRALAKSLPALPALPAVGLSWWRQAADLAGPGEPVDGLAQQFGAQVQWLHESLQPGSPQRGEVAPGTRIERMTRPLRRVSLMSNQSLREERLTPERSARDWDPTVDVNCDGWTGAFLHGEPDRGTAQRNGYSAPAANAPYTLFRLWTAQPLPSGPAHWTRQTFKLDRAATGFVSGEWRTVDLDRDGTPDLAWLQLTGRGPGHLDGPMPYDDPWLRVLLANVAGRWLLLEVDTFSYGCGC</sequence>
<name>A0ABW7H0D9_9BURK</name>
<reference evidence="2 3" key="1">
    <citation type="submission" date="2024-08" db="EMBL/GenBank/DDBJ databases">
        <authorList>
            <person name="Lu H."/>
        </authorList>
    </citation>
    <scope>NUCLEOTIDE SEQUENCE [LARGE SCALE GENOMIC DNA]</scope>
    <source>
        <strain evidence="2 3">BYS87W</strain>
    </source>
</reference>
<evidence type="ECO:0008006" key="4">
    <source>
        <dbReference type="Google" id="ProtNLM"/>
    </source>
</evidence>
<organism evidence="2 3">
    <name type="scientific">Pelomonas baiyunensis</name>
    <dbReference type="NCBI Taxonomy" id="3299026"/>
    <lineage>
        <taxon>Bacteria</taxon>
        <taxon>Pseudomonadati</taxon>
        <taxon>Pseudomonadota</taxon>
        <taxon>Betaproteobacteria</taxon>
        <taxon>Burkholderiales</taxon>
        <taxon>Sphaerotilaceae</taxon>
        <taxon>Roseateles</taxon>
    </lineage>
</organism>
<evidence type="ECO:0000256" key="1">
    <source>
        <dbReference type="SAM" id="SignalP"/>
    </source>
</evidence>
<feature type="signal peptide" evidence="1">
    <location>
        <begin position="1"/>
        <end position="19"/>
    </location>
</feature>
<keyword evidence="1" id="KW-0732">Signal</keyword>
<proteinExistence type="predicted"/>
<keyword evidence="3" id="KW-1185">Reference proteome</keyword>
<feature type="chain" id="PRO_5046283663" description="SH3 domain-containing protein" evidence="1">
    <location>
        <begin position="20"/>
        <end position="522"/>
    </location>
</feature>
<protein>
    <recommendedName>
        <fullName evidence="4">SH3 domain-containing protein</fullName>
    </recommendedName>
</protein>
<dbReference type="EMBL" id="JBIGIB010000003">
    <property type="protein sequence ID" value="MFG6467706.1"/>
    <property type="molecule type" value="Genomic_DNA"/>
</dbReference>
<evidence type="ECO:0000313" key="3">
    <source>
        <dbReference type="Proteomes" id="UP001606303"/>
    </source>
</evidence>
<dbReference type="RefSeq" id="WP_394385532.1">
    <property type="nucleotide sequence ID" value="NZ_JBIGIB010000003.1"/>
</dbReference>
<accession>A0ABW7H0D9</accession>